<accession>A0A8S4SD84</accession>
<dbReference type="AlphaFoldDB" id="A0A8S4SD84"/>
<proteinExistence type="predicted"/>
<reference evidence="2" key="1">
    <citation type="submission" date="2022-03" db="EMBL/GenBank/DDBJ databases">
        <authorList>
            <person name="Lindestad O."/>
        </authorList>
    </citation>
    <scope>NUCLEOTIDE SEQUENCE</scope>
</reference>
<dbReference type="EMBL" id="CAKXAJ010026310">
    <property type="protein sequence ID" value="CAH2266454.1"/>
    <property type="molecule type" value="Genomic_DNA"/>
</dbReference>
<organism evidence="2 3">
    <name type="scientific">Pararge aegeria aegeria</name>
    <dbReference type="NCBI Taxonomy" id="348720"/>
    <lineage>
        <taxon>Eukaryota</taxon>
        <taxon>Metazoa</taxon>
        <taxon>Ecdysozoa</taxon>
        <taxon>Arthropoda</taxon>
        <taxon>Hexapoda</taxon>
        <taxon>Insecta</taxon>
        <taxon>Pterygota</taxon>
        <taxon>Neoptera</taxon>
        <taxon>Endopterygota</taxon>
        <taxon>Lepidoptera</taxon>
        <taxon>Glossata</taxon>
        <taxon>Ditrysia</taxon>
        <taxon>Papilionoidea</taxon>
        <taxon>Nymphalidae</taxon>
        <taxon>Satyrinae</taxon>
        <taxon>Satyrini</taxon>
        <taxon>Parargina</taxon>
        <taxon>Pararge</taxon>
    </lineage>
</organism>
<gene>
    <name evidence="2" type="primary">jg23601</name>
    <name evidence="2" type="ORF">PAEG_LOCUS25305</name>
</gene>
<keyword evidence="3" id="KW-1185">Reference proteome</keyword>
<name>A0A8S4SD84_9NEOP</name>
<comment type="caution">
    <text evidence="2">The sequence shown here is derived from an EMBL/GenBank/DDBJ whole genome shotgun (WGS) entry which is preliminary data.</text>
</comment>
<protein>
    <submittedName>
        <fullName evidence="2">Jg23601 protein</fullName>
    </submittedName>
</protein>
<evidence type="ECO:0000256" key="1">
    <source>
        <dbReference type="SAM" id="MobiDB-lite"/>
    </source>
</evidence>
<evidence type="ECO:0000313" key="2">
    <source>
        <dbReference type="EMBL" id="CAH2266454.1"/>
    </source>
</evidence>
<feature type="region of interest" description="Disordered" evidence="1">
    <location>
        <begin position="1"/>
        <end position="25"/>
    </location>
</feature>
<sequence>MLVAYYGPHKKAQSHSASNGKRTMDLGTPYKRTMYSSGLQSVEVMMMMIIDDDKRKMMMIKKIVFLE</sequence>
<dbReference type="Proteomes" id="UP000838756">
    <property type="component" value="Unassembled WGS sequence"/>
</dbReference>
<evidence type="ECO:0000313" key="3">
    <source>
        <dbReference type="Proteomes" id="UP000838756"/>
    </source>
</evidence>